<dbReference type="AlphaFoldDB" id="A0AAV1LVW6"/>
<name>A0AAV1LVW6_9NEOP</name>
<feature type="domain" description="PiggyBac transposable element-derived protein" evidence="1">
    <location>
        <begin position="12"/>
        <end position="207"/>
    </location>
</feature>
<evidence type="ECO:0000259" key="1">
    <source>
        <dbReference type="Pfam" id="PF13843"/>
    </source>
</evidence>
<dbReference type="Proteomes" id="UP001314205">
    <property type="component" value="Unassembled WGS sequence"/>
</dbReference>
<proteinExistence type="predicted"/>
<dbReference type="Pfam" id="PF13843">
    <property type="entry name" value="DDE_Tnp_1_7"/>
    <property type="match status" value="1"/>
</dbReference>
<dbReference type="InterPro" id="IPR029526">
    <property type="entry name" value="PGBD"/>
</dbReference>
<dbReference type="PANTHER" id="PTHR47272">
    <property type="entry name" value="DDE_TNP_1_7 DOMAIN-CONTAINING PROTEIN"/>
    <property type="match status" value="1"/>
</dbReference>
<evidence type="ECO:0000313" key="2">
    <source>
        <dbReference type="EMBL" id="CAK1599208.1"/>
    </source>
</evidence>
<sequence>MLPFSAVCPRGLRQVFKGKPRPQDLKIFVATTHEDLMIDFEVYRGANTPFGDRTLGVGVSVILHLSKSIPRGSCIYFDRYLSSIPLLEKLNTIGLHGTSTLMMNRKPERKNIDFKPDRRIQRGESQQFVCDDMVVIKWMETTFVKRWDKSTSVFMDISAPNTITNYNRHMGGVDILDQSMEYYRTFMKTRKWTLKVILHFIDLAVCNV</sequence>
<protein>
    <recommendedName>
        <fullName evidence="1">PiggyBac transposable element-derived protein domain-containing protein</fullName>
    </recommendedName>
</protein>
<reference evidence="2 3" key="1">
    <citation type="submission" date="2023-11" db="EMBL/GenBank/DDBJ databases">
        <authorList>
            <person name="Hedman E."/>
            <person name="Englund M."/>
            <person name="Stromberg M."/>
            <person name="Nyberg Akerstrom W."/>
            <person name="Nylinder S."/>
            <person name="Jareborg N."/>
            <person name="Kallberg Y."/>
            <person name="Kronander E."/>
        </authorList>
    </citation>
    <scope>NUCLEOTIDE SEQUENCE [LARGE SCALE GENOMIC DNA]</scope>
</reference>
<comment type="caution">
    <text evidence="2">The sequence shown here is derived from an EMBL/GenBank/DDBJ whole genome shotgun (WGS) entry which is preliminary data.</text>
</comment>
<dbReference type="PANTHER" id="PTHR47272:SF2">
    <property type="entry name" value="PIGGYBAC TRANSPOSABLE ELEMENT-DERIVED PROTEIN 3-LIKE"/>
    <property type="match status" value="1"/>
</dbReference>
<evidence type="ECO:0000313" key="3">
    <source>
        <dbReference type="Proteomes" id="UP001314205"/>
    </source>
</evidence>
<gene>
    <name evidence="2" type="ORF">PARMNEM_LOCUS18109</name>
</gene>
<keyword evidence="3" id="KW-1185">Reference proteome</keyword>
<accession>A0AAV1LVW6</accession>
<dbReference type="EMBL" id="CAVLGL010000107">
    <property type="protein sequence ID" value="CAK1599208.1"/>
    <property type="molecule type" value="Genomic_DNA"/>
</dbReference>
<organism evidence="2 3">
    <name type="scientific">Parnassius mnemosyne</name>
    <name type="common">clouded apollo</name>
    <dbReference type="NCBI Taxonomy" id="213953"/>
    <lineage>
        <taxon>Eukaryota</taxon>
        <taxon>Metazoa</taxon>
        <taxon>Ecdysozoa</taxon>
        <taxon>Arthropoda</taxon>
        <taxon>Hexapoda</taxon>
        <taxon>Insecta</taxon>
        <taxon>Pterygota</taxon>
        <taxon>Neoptera</taxon>
        <taxon>Endopterygota</taxon>
        <taxon>Lepidoptera</taxon>
        <taxon>Glossata</taxon>
        <taxon>Ditrysia</taxon>
        <taxon>Papilionoidea</taxon>
        <taxon>Papilionidae</taxon>
        <taxon>Parnassiinae</taxon>
        <taxon>Parnassini</taxon>
        <taxon>Parnassius</taxon>
        <taxon>Driopa</taxon>
    </lineage>
</organism>